<dbReference type="RefSeq" id="XP_010793443.1">
    <property type="nucleotide sequence ID" value="XM_010795141.1"/>
</dbReference>
<gene>
    <name evidence="13" type="primary">LOC104966034</name>
</gene>
<keyword evidence="5 9" id="KW-0879">Wnt signaling pathway</keyword>
<dbReference type="PROSITE" id="PS50841">
    <property type="entry name" value="DIX"/>
    <property type="match status" value="1"/>
</dbReference>
<evidence type="ECO:0000259" key="11">
    <source>
        <dbReference type="PROSITE" id="PS50841"/>
    </source>
</evidence>
<dbReference type="FunFam" id="2.40.240.130:FF:000002">
    <property type="entry name" value="Axin 1"/>
    <property type="match status" value="1"/>
</dbReference>
<keyword evidence="4" id="KW-1003">Cell membrane</keyword>
<dbReference type="GO" id="GO:0016055">
    <property type="term" value="P:Wnt signaling pathway"/>
    <property type="evidence" value="ECO:0007669"/>
    <property type="project" value="UniProtKB-KW"/>
</dbReference>
<evidence type="ECO:0000256" key="6">
    <source>
        <dbReference type="ARBA" id="ARBA00023136"/>
    </source>
</evidence>
<dbReference type="Pfam" id="PF00778">
    <property type="entry name" value="DIX"/>
    <property type="match status" value="1"/>
</dbReference>
<evidence type="ECO:0000256" key="10">
    <source>
        <dbReference type="SAM" id="MobiDB-lite"/>
    </source>
</evidence>
<dbReference type="SUPFAM" id="SSF54236">
    <property type="entry name" value="Ubiquitin-like"/>
    <property type="match status" value="1"/>
</dbReference>
<feature type="region of interest" description="Disordered" evidence="10">
    <location>
        <begin position="1"/>
        <end position="23"/>
    </location>
</feature>
<dbReference type="GO" id="GO:0005886">
    <property type="term" value="C:plasma membrane"/>
    <property type="evidence" value="ECO:0007669"/>
    <property type="project" value="UniProtKB-SubCell"/>
</dbReference>
<dbReference type="InterPro" id="IPR001158">
    <property type="entry name" value="DIX"/>
</dbReference>
<dbReference type="InterPro" id="IPR014936">
    <property type="entry name" value="Axin_b-cat-bd"/>
</dbReference>
<dbReference type="SMART" id="SM00021">
    <property type="entry name" value="DAX"/>
    <property type="match status" value="1"/>
</dbReference>
<dbReference type="GO" id="GO:0090090">
    <property type="term" value="P:negative regulation of canonical Wnt signaling pathway"/>
    <property type="evidence" value="ECO:0007669"/>
    <property type="project" value="InterPro"/>
</dbReference>
<protein>
    <recommendedName>
        <fullName evidence="3">Axin-1</fullName>
    </recommendedName>
    <alternativeName>
        <fullName evidence="8">Axis inhibition protein 1</fullName>
    </alternativeName>
</protein>
<evidence type="ECO:0000256" key="3">
    <source>
        <dbReference type="ARBA" id="ARBA00013892"/>
    </source>
</evidence>
<feature type="region of interest" description="Disordered" evidence="10">
    <location>
        <begin position="141"/>
        <end position="195"/>
    </location>
</feature>
<sequence length="414" mass="46174">MSTAAASSSHRFPPGAYPQNYNSRYADNTYSGLILRDAHEENPESILDDHVQRVMKTPGCQSPGTGRHSPKSRSPDGVPGGKGAGLGMAQGKHPSRHGVKGDHLYHHKHMHHIHHAAVGKPREQVEAEAAMRVHGNLPWGAETGHYGSKSRSYADGMGSNPVDHTGYSKGGPQCKRALKKGDEVRPYDGPAPPEEMEKNQKILLWLMEGQKEMVQYKRSPYGSTTGSKRTSGHEAQQRNNVQPSHPFIQDPTMPPNPAPSPLIQLEEVCRRLEEEKIQSGTVQPKQRYVMEVIQRGRTAVRPALFPPLSVVPAVSDSELSQPEHKATKKHPCENTTVAYYFCEELIPYRTSVKGRVVTLGQFKELLTKKGNYRYYFKKVSDEFDCGVVFEEVREDDAILPIFEEKIIGKVEKID</sequence>
<dbReference type="GO" id="GO:0005634">
    <property type="term" value="C:nucleus"/>
    <property type="evidence" value="ECO:0007669"/>
    <property type="project" value="UniProtKB-SubCell"/>
</dbReference>
<dbReference type="GO" id="GO:0008013">
    <property type="term" value="F:beta-catenin binding"/>
    <property type="evidence" value="ECO:0007669"/>
    <property type="project" value="TreeGrafter"/>
</dbReference>
<evidence type="ECO:0000256" key="9">
    <source>
        <dbReference type="PROSITE-ProRule" id="PRU00069"/>
    </source>
</evidence>
<keyword evidence="12" id="KW-1185">Reference proteome</keyword>
<name>A0A6I9Q053_9TELE</name>
<dbReference type="GO" id="GO:0019901">
    <property type="term" value="F:protein kinase binding"/>
    <property type="evidence" value="ECO:0007669"/>
    <property type="project" value="TreeGrafter"/>
</dbReference>
<feature type="compositionally biased region" description="Polar residues" evidence="10">
    <location>
        <begin position="1"/>
        <end position="10"/>
    </location>
</feature>
<dbReference type="GeneID" id="104966034"/>
<comment type="subcellular location">
    <subcellularLocation>
        <location evidence="2">Cell membrane</location>
    </subcellularLocation>
    <subcellularLocation>
        <location evidence="1">Nucleus</location>
    </subcellularLocation>
</comment>
<feature type="region of interest" description="Disordered" evidence="10">
    <location>
        <begin position="56"/>
        <end position="102"/>
    </location>
</feature>
<evidence type="ECO:0000256" key="7">
    <source>
        <dbReference type="ARBA" id="ARBA00023242"/>
    </source>
</evidence>
<feature type="compositionally biased region" description="Polar residues" evidence="10">
    <location>
        <begin position="221"/>
        <end position="230"/>
    </location>
</feature>
<dbReference type="PANTHER" id="PTHR46102">
    <property type="entry name" value="AXIN"/>
    <property type="match status" value="1"/>
</dbReference>
<keyword evidence="6" id="KW-0472">Membrane</keyword>
<keyword evidence="7" id="KW-0539">Nucleus</keyword>
<dbReference type="InterPro" id="IPR043581">
    <property type="entry name" value="Axin-like"/>
</dbReference>
<evidence type="ECO:0000256" key="5">
    <source>
        <dbReference type="ARBA" id="ARBA00022687"/>
    </source>
</evidence>
<dbReference type="Pfam" id="PF08833">
    <property type="entry name" value="Axin_b-cat_bind"/>
    <property type="match status" value="1"/>
</dbReference>
<dbReference type="Proteomes" id="UP000504611">
    <property type="component" value="Unplaced"/>
</dbReference>
<dbReference type="GO" id="GO:0032436">
    <property type="term" value="P:positive regulation of proteasomal ubiquitin-dependent protein catabolic process"/>
    <property type="evidence" value="ECO:0007669"/>
    <property type="project" value="TreeGrafter"/>
</dbReference>
<organism evidence="12 13">
    <name type="scientific">Notothenia coriiceps</name>
    <name type="common">black rockcod</name>
    <dbReference type="NCBI Taxonomy" id="8208"/>
    <lineage>
        <taxon>Eukaryota</taxon>
        <taxon>Metazoa</taxon>
        <taxon>Chordata</taxon>
        <taxon>Craniata</taxon>
        <taxon>Vertebrata</taxon>
        <taxon>Euteleostomi</taxon>
        <taxon>Actinopterygii</taxon>
        <taxon>Neopterygii</taxon>
        <taxon>Teleostei</taxon>
        <taxon>Neoteleostei</taxon>
        <taxon>Acanthomorphata</taxon>
        <taxon>Eupercaria</taxon>
        <taxon>Perciformes</taxon>
        <taxon>Notothenioidei</taxon>
        <taxon>Nototheniidae</taxon>
        <taxon>Notothenia</taxon>
    </lineage>
</organism>
<dbReference type="GO" id="GO:0060090">
    <property type="term" value="F:molecular adaptor activity"/>
    <property type="evidence" value="ECO:0007669"/>
    <property type="project" value="TreeGrafter"/>
</dbReference>
<dbReference type="OrthoDB" id="10007451at2759"/>
<dbReference type="AlphaFoldDB" id="A0A6I9Q053"/>
<feature type="domain" description="DIX" evidence="11">
    <location>
        <begin position="332"/>
        <end position="414"/>
    </location>
</feature>
<dbReference type="InterPro" id="IPR029071">
    <property type="entry name" value="Ubiquitin-like_domsf"/>
</dbReference>
<dbReference type="PANTHER" id="PTHR46102:SF3">
    <property type="entry name" value="AXIN-1"/>
    <property type="match status" value="1"/>
</dbReference>
<dbReference type="GO" id="GO:0031625">
    <property type="term" value="F:ubiquitin protein ligase binding"/>
    <property type="evidence" value="ECO:0007669"/>
    <property type="project" value="TreeGrafter"/>
</dbReference>
<dbReference type="Gene3D" id="2.40.240.130">
    <property type="match status" value="1"/>
</dbReference>
<evidence type="ECO:0000313" key="13">
    <source>
        <dbReference type="RefSeq" id="XP_010793443.1"/>
    </source>
</evidence>
<dbReference type="GO" id="GO:0042802">
    <property type="term" value="F:identical protein binding"/>
    <property type="evidence" value="ECO:0007669"/>
    <property type="project" value="TreeGrafter"/>
</dbReference>
<dbReference type="GO" id="GO:0048468">
    <property type="term" value="P:cell development"/>
    <property type="evidence" value="ECO:0007669"/>
    <property type="project" value="TreeGrafter"/>
</dbReference>
<accession>A0A6I9Q053</accession>
<evidence type="ECO:0000256" key="8">
    <source>
        <dbReference type="ARBA" id="ARBA00032466"/>
    </source>
</evidence>
<evidence type="ECO:0000313" key="12">
    <source>
        <dbReference type="Proteomes" id="UP000504611"/>
    </source>
</evidence>
<feature type="compositionally biased region" description="Gly residues" evidence="10">
    <location>
        <begin position="78"/>
        <end position="88"/>
    </location>
</feature>
<dbReference type="GO" id="GO:0030877">
    <property type="term" value="C:beta-catenin destruction complex"/>
    <property type="evidence" value="ECO:0007669"/>
    <property type="project" value="TreeGrafter"/>
</dbReference>
<dbReference type="InterPro" id="IPR038207">
    <property type="entry name" value="DIX_dom_sf"/>
</dbReference>
<feature type="region of interest" description="Disordered" evidence="10">
    <location>
        <begin position="217"/>
        <end position="261"/>
    </location>
</feature>
<reference evidence="13" key="1">
    <citation type="submission" date="2025-08" db="UniProtKB">
        <authorList>
            <consortium name="RefSeq"/>
        </authorList>
    </citation>
    <scope>IDENTIFICATION</scope>
    <source>
        <tissue evidence="13">Muscle</tissue>
    </source>
</reference>
<evidence type="ECO:0000256" key="1">
    <source>
        <dbReference type="ARBA" id="ARBA00004123"/>
    </source>
</evidence>
<evidence type="ECO:0000256" key="4">
    <source>
        <dbReference type="ARBA" id="ARBA00022475"/>
    </source>
</evidence>
<dbReference type="GO" id="GO:0070411">
    <property type="term" value="F:I-SMAD binding"/>
    <property type="evidence" value="ECO:0007669"/>
    <property type="project" value="TreeGrafter"/>
</dbReference>
<evidence type="ECO:0000256" key="2">
    <source>
        <dbReference type="ARBA" id="ARBA00004236"/>
    </source>
</evidence>
<proteinExistence type="predicted"/>